<reference evidence="7" key="2">
    <citation type="submission" date="2022-10" db="EMBL/GenBank/DDBJ databases">
        <authorList>
            <person name="Trinh H.N."/>
        </authorList>
    </citation>
    <scope>NUCLEOTIDE SEQUENCE</scope>
    <source>
        <strain evidence="7">RN2-1</strain>
    </source>
</reference>
<keyword evidence="3" id="KW-0813">Transport</keyword>
<dbReference type="Gene3D" id="3.10.105.10">
    <property type="entry name" value="Dipeptide-binding Protein, Domain 3"/>
    <property type="match status" value="1"/>
</dbReference>
<dbReference type="GO" id="GO:0030288">
    <property type="term" value="C:outer membrane-bounded periplasmic space"/>
    <property type="evidence" value="ECO:0007669"/>
    <property type="project" value="UniProtKB-ARBA"/>
</dbReference>
<accession>A0AA41YRH4</accession>
<dbReference type="PANTHER" id="PTHR30290:SF9">
    <property type="entry name" value="OLIGOPEPTIDE-BINDING PROTEIN APPA"/>
    <property type="match status" value="1"/>
</dbReference>
<dbReference type="InterPro" id="IPR006311">
    <property type="entry name" value="TAT_signal"/>
</dbReference>
<dbReference type="GO" id="GO:0043190">
    <property type="term" value="C:ATP-binding cassette (ABC) transporter complex"/>
    <property type="evidence" value="ECO:0007669"/>
    <property type="project" value="InterPro"/>
</dbReference>
<dbReference type="SUPFAM" id="SSF53850">
    <property type="entry name" value="Periplasmic binding protein-like II"/>
    <property type="match status" value="1"/>
</dbReference>
<dbReference type="RefSeq" id="WP_264716151.1">
    <property type="nucleotide sequence ID" value="NZ_JAPDNT010000032.1"/>
</dbReference>
<evidence type="ECO:0000256" key="1">
    <source>
        <dbReference type="ARBA" id="ARBA00004418"/>
    </source>
</evidence>
<evidence type="ECO:0000313" key="7">
    <source>
        <dbReference type="EMBL" id="MCW3477217.1"/>
    </source>
</evidence>
<evidence type="ECO:0000256" key="3">
    <source>
        <dbReference type="ARBA" id="ARBA00022448"/>
    </source>
</evidence>
<comment type="similarity">
    <text evidence="2">Belongs to the bacterial solute-binding protein 5 family.</text>
</comment>
<dbReference type="Proteomes" id="UP001165679">
    <property type="component" value="Unassembled WGS sequence"/>
</dbReference>
<feature type="domain" description="Solute-binding protein family 5" evidence="6">
    <location>
        <begin position="77"/>
        <end position="447"/>
    </location>
</feature>
<gene>
    <name evidence="7" type="ORF">OL599_21830</name>
</gene>
<dbReference type="GO" id="GO:1904680">
    <property type="term" value="F:peptide transmembrane transporter activity"/>
    <property type="evidence" value="ECO:0007669"/>
    <property type="project" value="TreeGrafter"/>
</dbReference>
<dbReference type="PROSITE" id="PS51318">
    <property type="entry name" value="TAT"/>
    <property type="match status" value="1"/>
</dbReference>
<dbReference type="PANTHER" id="PTHR30290">
    <property type="entry name" value="PERIPLASMIC BINDING COMPONENT OF ABC TRANSPORTER"/>
    <property type="match status" value="1"/>
</dbReference>
<dbReference type="InterPro" id="IPR030678">
    <property type="entry name" value="Peptide/Ni-bd"/>
</dbReference>
<dbReference type="InterPro" id="IPR000914">
    <property type="entry name" value="SBP_5_dom"/>
</dbReference>
<dbReference type="EMBL" id="JAPDNT010000032">
    <property type="protein sequence ID" value="MCW3477217.1"/>
    <property type="molecule type" value="Genomic_DNA"/>
</dbReference>
<evidence type="ECO:0000256" key="2">
    <source>
        <dbReference type="ARBA" id="ARBA00005695"/>
    </source>
</evidence>
<comment type="subcellular location">
    <subcellularLocation>
        <location evidence="1">Periplasm</location>
    </subcellularLocation>
</comment>
<evidence type="ECO:0000256" key="4">
    <source>
        <dbReference type="ARBA" id="ARBA00022729"/>
    </source>
</evidence>
<dbReference type="Gene3D" id="3.40.190.10">
    <property type="entry name" value="Periplasmic binding protein-like II"/>
    <property type="match status" value="1"/>
</dbReference>
<sequence length="538" mass="57844">MTQATQPALGRRLLLQASAGLLALPASRAAWAKDATLRIGMAAAPSAMDPHYHVLATNQSVLSHIFETLVRQDAAQKLIPGLAASWRLVGDTTWEFQLREGVAFHDGSPFTAADVVFSLGRVPKVPNSPSSFAIFLKQIATTEVVTPHVIRFHTHAPYPDLPIDLSQIAILSETAAAGPVPEGKTTQQLNAGDGTIGTGPYRFVSFTPNDRVVLAPNPSYWGDRQPWSAVTIMAISSSASRVAALLAGDVDLIEKVPGEDALKLRGNPALRVMVTPSNSVFYLCFDQARDDSPGVTDANGRNPLRDPRVRKALSIAIDRERLTERILSGLGQPAAELAAPGMFGATPDAQVDKFDPEAARKLLSEAGYPNGFGLTLATTNGFYVQDAQLAQSIAAFWTRVGVRTKVEALPSTVFYTRRNARGFSAYFTSMSIITGQASDTLKLLAATQDPKRGLGQTNFGGYSNPRVDALIDEAARTMDPRLREQALQQASRIVTVDDHGILAIAIEKIGYACRNAIEYSPRVDKWVTAMQTRPAAAG</sequence>
<dbReference type="PIRSF" id="PIRSF002741">
    <property type="entry name" value="MppA"/>
    <property type="match status" value="1"/>
</dbReference>
<evidence type="ECO:0000256" key="5">
    <source>
        <dbReference type="SAM" id="SignalP"/>
    </source>
</evidence>
<evidence type="ECO:0000313" key="8">
    <source>
        <dbReference type="Proteomes" id="UP001165679"/>
    </source>
</evidence>
<organism evidence="7 8">
    <name type="scientific">Limobrevibacterium gyesilva</name>
    <dbReference type="NCBI Taxonomy" id="2991712"/>
    <lineage>
        <taxon>Bacteria</taxon>
        <taxon>Pseudomonadati</taxon>
        <taxon>Pseudomonadota</taxon>
        <taxon>Alphaproteobacteria</taxon>
        <taxon>Acetobacterales</taxon>
        <taxon>Acetobacteraceae</taxon>
        <taxon>Limobrevibacterium</taxon>
    </lineage>
</organism>
<comment type="caution">
    <text evidence="7">The sequence shown here is derived from an EMBL/GenBank/DDBJ whole genome shotgun (WGS) entry which is preliminary data.</text>
</comment>
<dbReference type="Gene3D" id="3.90.76.10">
    <property type="entry name" value="Dipeptide-binding Protein, Domain 1"/>
    <property type="match status" value="1"/>
</dbReference>
<dbReference type="CDD" id="cd08498">
    <property type="entry name" value="PBP2_NikA_DppA_OppA_like_2"/>
    <property type="match status" value="1"/>
</dbReference>
<reference evidence="7" key="1">
    <citation type="submission" date="2022-09" db="EMBL/GenBank/DDBJ databases">
        <title>Rhodovastum sp. nov. RN2-1 isolated from soil in Seongnam, South Korea.</title>
        <authorList>
            <person name="Le N.T."/>
        </authorList>
    </citation>
    <scope>NUCLEOTIDE SEQUENCE</scope>
    <source>
        <strain evidence="7">RN2-1</strain>
    </source>
</reference>
<feature type="chain" id="PRO_5041251539" evidence="5">
    <location>
        <begin position="33"/>
        <end position="538"/>
    </location>
</feature>
<name>A0AA41YRH4_9PROT</name>
<dbReference type="InterPro" id="IPR039424">
    <property type="entry name" value="SBP_5"/>
</dbReference>
<protein>
    <submittedName>
        <fullName evidence="7">ABC transporter substrate-binding protein</fullName>
    </submittedName>
</protein>
<keyword evidence="4 5" id="KW-0732">Signal</keyword>
<dbReference type="GO" id="GO:0015833">
    <property type="term" value="P:peptide transport"/>
    <property type="evidence" value="ECO:0007669"/>
    <property type="project" value="TreeGrafter"/>
</dbReference>
<dbReference type="AlphaFoldDB" id="A0AA41YRH4"/>
<dbReference type="Pfam" id="PF00496">
    <property type="entry name" value="SBP_bac_5"/>
    <property type="match status" value="1"/>
</dbReference>
<keyword evidence="8" id="KW-1185">Reference proteome</keyword>
<proteinExistence type="inferred from homology"/>
<feature type="signal peptide" evidence="5">
    <location>
        <begin position="1"/>
        <end position="32"/>
    </location>
</feature>
<evidence type="ECO:0000259" key="6">
    <source>
        <dbReference type="Pfam" id="PF00496"/>
    </source>
</evidence>